<dbReference type="InterPro" id="IPR050155">
    <property type="entry name" value="HAD-like_hydrolase_sf"/>
</dbReference>
<dbReference type="PANTHER" id="PTHR43434:SF1">
    <property type="entry name" value="PHOSPHOGLYCOLATE PHOSPHATASE"/>
    <property type="match status" value="1"/>
</dbReference>
<dbReference type="InterPro" id="IPR006439">
    <property type="entry name" value="HAD-SF_hydro_IA"/>
</dbReference>
<dbReference type="SFLD" id="SFLDS00003">
    <property type="entry name" value="Haloacid_Dehalogenase"/>
    <property type="match status" value="1"/>
</dbReference>
<dbReference type="Pfam" id="PF00702">
    <property type="entry name" value="Hydrolase"/>
    <property type="match status" value="1"/>
</dbReference>
<accession>A0A1Y5SGH1</accession>
<dbReference type="NCBIfam" id="TIGR01549">
    <property type="entry name" value="HAD-SF-IA-v1"/>
    <property type="match status" value="1"/>
</dbReference>
<dbReference type="Gene3D" id="3.40.50.1000">
    <property type="entry name" value="HAD superfamily/HAD-like"/>
    <property type="match status" value="1"/>
</dbReference>
<comment type="pathway">
    <text evidence="2">Organic acid metabolism; glycolate biosynthesis; glycolate from 2-phosphoglycolate: step 1/1.</text>
</comment>
<dbReference type="InterPro" id="IPR023214">
    <property type="entry name" value="HAD_sf"/>
</dbReference>
<dbReference type="SFLD" id="SFLDG01129">
    <property type="entry name" value="C1.5:_HAD__Beta-PGM__Phosphata"/>
    <property type="match status" value="1"/>
</dbReference>
<dbReference type="SUPFAM" id="SSF56784">
    <property type="entry name" value="HAD-like"/>
    <property type="match status" value="1"/>
</dbReference>
<comment type="similarity">
    <text evidence="3">Belongs to the HAD-like hydrolase superfamily. CbbY/CbbZ/Gph/YieH family.</text>
</comment>
<dbReference type="CDD" id="cd01427">
    <property type="entry name" value="HAD_like"/>
    <property type="match status" value="1"/>
</dbReference>
<keyword evidence="5" id="KW-0378">Hydrolase</keyword>
<dbReference type="GO" id="GO:0008967">
    <property type="term" value="F:phosphoglycolate phosphatase activity"/>
    <property type="evidence" value="ECO:0007669"/>
    <property type="project" value="UniProtKB-EC"/>
</dbReference>
<evidence type="ECO:0000313" key="6">
    <source>
        <dbReference type="Proteomes" id="UP000193862"/>
    </source>
</evidence>
<dbReference type="Proteomes" id="UP000193862">
    <property type="component" value="Unassembled WGS sequence"/>
</dbReference>
<evidence type="ECO:0000256" key="4">
    <source>
        <dbReference type="ARBA" id="ARBA00013078"/>
    </source>
</evidence>
<dbReference type="GO" id="GO:0005829">
    <property type="term" value="C:cytosol"/>
    <property type="evidence" value="ECO:0007669"/>
    <property type="project" value="TreeGrafter"/>
</dbReference>
<sequence length="231" mass="23886">MMDGIAGILFDKDGTLFDFTATWAPWAQEMLLGLAQGDAGLAAQLGTLVGFDAQRMCFERRSVAIAGTARETAAVLAPALQGQSVAQIEARMVAAAAQVRAVPVTPLRPLMAQLRARGFALGVATNDGEAPARRQLDAAQITAHFDFIAGYDSGFGAKPAPGMVSAFAVKTGAIPATCLMVGDSLHDLKAGRAAGFRTLGVLSGPARASDLAPYADAVLPSIADLPDFLTR</sequence>
<dbReference type="Gene3D" id="1.10.150.240">
    <property type="entry name" value="Putative phosphatase, domain 2"/>
    <property type="match status" value="1"/>
</dbReference>
<dbReference type="InterPro" id="IPR036412">
    <property type="entry name" value="HAD-like_sf"/>
</dbReference>
<dbReference type="EMBL" id="FWFS01000004">
    <property type="protein sequence ID" value="SLN37420.1"/>
    <property type="molecule type" value="Genomic_DNA"/>
</dbReference>
<reference evidence="5 6" key="1">
    <citation type="submission" date="2017-03" db="EMBL/GenBank/DDBJ databases">
        <authorList>
            <person name="Afonso C.L."/>
            <person name="Miller P.J."/>
            <person name="Scott M.A."/>
            <person name="Spackman E."/>
            <person name="Goraichik I."/>
            <person name="Dimitrov K.M."/>
            <person name="Suarez D.L."/>
            <person name="Swayne D.E."/>
        </authorList>
    </citation>
    <scope>NUCLEOTIDE SEQUENCE [LARGE SCALE GENOMIC DNA]</scope>
    <source>
        <strain evidence="5 6">CECT 8620</strain>
    </source>
</reference>
<evidence type="ECO:0000256" key="2">
    <source>
        <dbReference type="ARBA" id="ARBA00004818"/>
    </source>
</evidence>
<evidence type="ECO:0000256" key="3">
    <source>
        <dbReference type="ARBA" id="ARBA00006171"/>
    </source>
</evidence>
<protein>
    <recommendedName>
        <fullName evidence="4">phosphoglycolate phosphatase</fullName>
        <ecNumber evidence="4">3.1.3.18</ecNumber>
    </recommendedName>
</protein>
<dbReference type="AlphaFoldDB" id="A0A1Y5SGH1"/>
<dbReference type="NCBIfam" id="TIGR01509">
    <property type="entry name" value="HAD-SF-IA-v3"/>
    <property type="match status" value="1"/>
</dbReference>
<proteinExistence type="inferred from homology"/>
<organism evidence="5 6">
    <name type="scientific">Aquimixticola soesokkakensis</name>
    <dbReference type="NCBI Taxonomy" id="1519096"/>
    <lineage>
        <taxon>Bacteria</taxon>
        <taxon>Pseudomonadati</taxon>
        <taxon>Pseudomonadota</taxon>
        <taxon>Alphaproteobacteria</taxon>
        <taxon>Rhodobacterales</taxon>
        <taxon>Paracoccaceae</taxon>
        <taxon>Aquimixticola</taxon>
    </lineage>
</organism>
<gene>
    <name evidence="5" type="primary">gph_2</name>
    <name evidence="5" type="ORF">AQS8620_01371</name>
</gene>
<comment type="catalytic activity">
    <reaction evidence="1">
        <text>2-phosphoglycolate + H2O = glycolate + phosphate</text>
        <dbReference type="Rhea" id="RHEA:14369"/>
        <dbReference type="ChEBI" id="CHEBI:15377"/>
        <dbReference type="ChEBI" id="CHEBI:29805"/>
        <dbReference type="ChEBI" id="CHEBI:43474"/>
        <dbReference type="ChEBI" id="CHEBI:58033"/>
        <dbReference type="EC" id="3.1.3.18"/>
    </reaction>
</comment>
<dbReference type="GO" id="GO:0006281">
    <property type="term" value="P:DNA repair"/>
    <property type="evidence" value="ECO:0007669"/>
    <property type="project" value="TreeGrafter"/>
</dbReference>
<evidence type="ECO:0000313" key="5">
    <source>
        <dbReference type="EMBL" id="SLN37420.1"/>
    </source>
</evidence>
<name>A0A1Y5SGH1_9RHOB</name>
<evidence type="ECO:0000256" key="1">
    <source>
        <dbReference type="ARBA" id="ARBA00000830"/>
    </source>
</evidence>
<keyword evidence="6" id="KW-1185">Reference proteome</keyword>
<dbReference type="EC" id="3.1.3.18" evidence="4"/>
<dbReference type="PANTHER" id="PTHR43434">
    <property type="entry name" value="PHOSPHOGLYCOLATE PHOSPHATASE"/>
    <property type="match status" value="1"/>
</dbReference>
<dbReference type="RefSeq" id="WP_306345902.1">
    <property type="nucleotide sequence ID" value="NZ_FWFS01000004.1"/>
</dbReference>
<dbReference type="InterPro" id="IPR023198">
    <property type="entry name" value="PGP-like_dom2"/>
</dbReference>